<dbReference type="InterPro" id="IPR011613">
    <property type="entry name" value="GH15-like"/>
</dbReference>
<dbReference type="RefSeq" id="XP_064734527.1">
    <property type="nucleotide sequence ID" value="XM_064869030.1"/>
</dbReference>
<comment type="caution">
    <text evidence="12">The sequence shown here is derived from an EMBL/GenBank/DDBJ whole genome shotgun (WGS) entry which is preliminary data.</text>
</comment>
<evidence type="ECO:0000313" key="12">
    <source>
        <dbReference type="EMBL" id="KAK5946437.1"/>
    </source>
</evidence>
<evidence type="ECO:0000256" key="3">
    <source>
        <dbReference type="ARBA" id="ARBA00022729"/>
    </source>
</evidence>
<dbReference type="PIRSF" id="PIRSF001031">
    <property type="entry name" value="Glu-a-glcsd_SBD"/>
    <property type="match status" value="1"/>
</dbReference>
<dbReference type="SUPFAM" id="SSF49452">
    <property type="entry name" value="Starch-binding domain-like"/>
    <property type="match status" value="1"/>
</dbReference>
<dbReference type="Proteomes" id="UP001334248">
    <property type="component" value="Unassembled WGS sequence"/>
</dbReference>
<keyword evidence="7 9" id="KW-0326">Glycosidase</keyword>
<evidence type="ECO:0000256" key="1">
    <source>
        <dbReference type="ARBA" id="ARBA00001863"/>
    </source>
</evidence>
<dbReference type="PANTHER" id="PTHR31616:SF12">
    <property type="entry name" value="GLUCOAMYLASE"/>
    <property type="match status" value="1"/>
</dbReference>
<comment type="similarity">
    <text evidence="2 9">Belongs to the glycosyl hydrolase 15 family.</text>
</comment>
<gene>
    <name evidence="12" type="ORF">PMZ80_000580</name>
</gene>
<proteinExistence type="inferred from homology"/>
<reference evidence="12 13" key="1">
    <citation type="journal article" date="2023" name="Res Sq">
        <title>Genomic and morphological characterization of Knufia obscura isolated from the Mars 2020 spacecraft assembly facility.</title>
        <authorList>
            <person name="Chander A.M."/>
            <person name="Teixeira M.M."/>
            <person name="Singh N.K."/>
            <person name="Williams M.P."/>
            <person name="Parker C.W."/>
            <person name="Leo P."/>
            <person name="Stajich J.E."/>
            <person name="Torok T."/>
            <person name="Tighe S."/>
            <person name="Mason C.E."/>
            <person name="Venkateswaran K."/>
        </authorList>
    </citation>
    <scope>NUCLEOTIDE SEQUENCE [LARGE SCALE GENOMIC DNA]</scope>
    <source>
        <strain evidence="12 13">CCFEE 5817</strain>
    </source>
</reference>
<dbReference type="PRINTS" id="PR00736">
    <property type="entry name" value="GLHYDRLASE15"/>
</dbReference>
<keyword evidence="5" id="KW-0325">Glycoprotein</keyword>
<evidence type="ECO:0000256" key="5">
    <source>
        <dbReference type="ARBA" id="ARBA00023180"/>
    </source>
</evidence>
<evidence type="ECO:0000256" key="2">
    <source>
        <dbReference type="ARBA" id="ARBA00006188"/>
    </source>
</evidence>
<evidence type="ECO:0000256" key="8">
    <source>
        <dbReference type="ARBA" id="ARBA00023326"/>
    </source>
</evidence>
<dbReference type="InterPro" id="IPR012341">
    <property type="entry name" value="6hp_glycosidase-like_sf"/>
</dbReference>
<dbReference type="InterPro" id="IPR002044">
    <property type="entry name" value="CBM20"/>
</dbReference>
<feature type="domain" description="CBM20" evidence="11">
    <location>
        <begin position="513"/>
        <end position="623"/>
    </location>
</feature>
<dbReference type="EC" id="3.2.1.3" evidence="9"/>
<sequence>MVSTAIFAALAVAASAHPVLESRQGQTLEDYIARQFNISLEGALQNIGGANNNIVEAAGEGFVVASPSTTNPDYFFTWTRDSALTELMVTDELIFGTESVGNNSLQVIVEQYTGAQAQLQTVTNPSGALWPAGQGLGEPKFYSNGTRYNGAWGRPQNDGPALRAATFMEISEAIFQRNPNAPVIVSNVYWPLIYNDLLYVAQYWNTTSYDLWEEVNGNSVFTTVAQHRALVEGAIWAERLNKTCEPCVQQAPQIACFLANNFWNETGGYLLANINANQVERSQINADPILGAMHAFDINASCDAGALQPCNSRILATHKVWVDSFRDLYPINHNATAPAAVLTGRYPEDSYYGGNPWYITTLAAAEVLYDAAAQFSKQGAITIDETSLAFWQDIYPNATADFTYGEDADVQNLVSAMTDYADRFVSLVQQYTPANGTLNEQINKTSGEPLSAIALTWSYAAFVTAIDRRNSQFPPSWGANSTLANNIPDTCKFSSYNATTQYTPALAAGAPNVTKDCESEVIFQLLWVTGPGENTYIVGNTSFLGNTLDDTDKVIEVMRTQNYTTPEPKWFTPAWVPAGVPIEYKYVLLNSTDNSYTFENVTRYAYPAACGNNTVVSTLDTGSFPGRSYDGPQ</sequence>
<dbReference type="PANTHER" id="PTHR31616">
    <property type="entry name" value="TREHALASE"/>
    <property type="match status" value="1"/>
</dbReference>
<dbReference type="Pfam" id="PF00686">
    <property type="entry name" value="CBM_20"/>
    <property type="match status" value="1"/>
</dbReference>
<comment type="catalytic activity">
    <reaction evidence="1 9">
        <text>Hydrolysis of terminal (1-&gt;4)-linked alpha-D-glucose residues successively from non-reducing ends of the chains with release of beta-D-glucose.</text>
        <dbReference type="EC" id="3.2.1.3"/>
    </reaction>
</comment>
<dbReference type="InterPro" id="IPR013783">
    <property type="entry name" value="Ig-like_fold"/>
</dbReference>
<evidence type="ECO:0000256" key="6">
    <source>
        <dbReference type="ARBA" id="ARBA00023277"/>
    </source>
</evidence>
<protein>
    <recommendedName>
        <fullName evidence="9">Glucoamylase</fullName>
        <ecNumber evidence="9">3.2.1.3</ecNumber>
    </recommendedName>
    <alternativeName>
        <fullName evidence="9">1,4-alpha-D-glucan glucohydrolase</fullName>
    </alternativeName>
    <alternativeName>
        <fullName evidence="9">Glucan 1,4-alpha-glucosidase</fullName>
    </alternativeName>
</protein>
<evidence type="ECO:0000256" key="10">
    <source>
        <dbReference type="SAM" id="SignalP"/>
    </source>
</evidence>
<dbReference type="Pfam" id="PF00723">
    <property type="entry name" value="Glyco_hydro_15"/>
    <property type="match status" value="1"/>
</dbReference>
<keyword evidence="3 10" id="KW-0732">Signal</keyword>
<dbReference type="Gene3D" id="1.50.10.10">
    <property type="match status" value="1"/>
</dbReference>
<dbReference type="EMBL" id="JAVHJV010000001">
    <property type="protein sequence ID" value="KAK5946437.1"/>
    <property type="molecule type" value="Genomic_DNA"/>
</dbReference>
<keyword evidence="6 9" id="KW-0119">Carbohydrate metabolism</keyword>
<evidence type="ECO:0000259" key="11">
    <source>
        <dbReference type="PROSITE" id="PS51166"/>
    </source>
</evidence>
<dbReference type="GeneID" id="89994029"/>
<dbReference type="InterPro" id="IPR008291">
    <property type="entry name" value="Glucoamylase_SBD"/>
</dbReference>
<keyword evidence="13" id="KW-1185">Reference proteome</keyword>
<dbReference type="InterPro" id="IPR013784">
    <property type="entry name" value="Carb-bd-like_fold"/>
</dbReference>
<keyword evidence="8 9" id="KW-0624">Polysaccharide degradation</keyword>
<name>A0ABR0S0N8_9EURO</name>
<evidence type="ECO:0000256" key="9">
    <source>
        <dbReference type="PIRNR" id="PIRNR001031"/>
    </source>
</evidence>
<dbReference type="SUPFAM" id="SSF48208">
    <property type="entry name" value="Six-hairpin glycosidases"/>
    <property type="match status" value="1"/>
</dbReference>
<feature type="signal peptide" evidence="10">
    <location>
        <begin position="1"/>
        <end position="16"/>
    </location>
</feature>
<dbReference type="Gene3D" id="2.60.40.10">
    <property type="entry name" value="Immunoglobulins"/>
    <property type="match status" value="1"/>
</dbReference>
<evidence type="ECO:0000313" key="13">
    <source>
        <dbReference type="Proteomes" id="UP001334248"/>
    </source>
</evidence>
<evidence type="ECO:0000256" key="7">
    <source>
        <dbReference type="ARBA" id="ARBA00023295"/>
    </source>
</evidence>
<feature type="chain" id="PRO_5046222891" description="Glucoamylase" evidence="10">
    <location>
        <begin position="17"/>
        <end position="633"/>
    </location>
</feature>
<dbReference type="InterPro" id="IPR000165">
    <property type="entry name" value="Glucoamylase"/>
</dbReference>
<dbReference type="InterPro" id="IPR008928">
    <property type="entry name" value="6-hairpin_glycosidase_sf"/>
</dbReference>
<accession>A0ABR0S0N8</accession>
<evidence type="ECO:0000256" key="4">
    <source>
        <dbReference type="ARBA" id="ARBA00022801"/>
    </source>
</evidence>
<dbReference type="PROSITE" id="PS51166">
    <property type="entry name" value="CBM20"/>
    <property type="match status" value="1"/>
</dbReference>
<organism evidence="12 13">
    <name type="scientific">Knufia obscura</name>
    <dbReference type="NCBI Taxonomy" id="1635080"/>
    <lineage>
        <taxon>Eukaryota</taxon>
        <taxon>Fungi</taxon>
        <taxon>Dikarya</taxon>
        <taxon>Ascomycota</taxon>
        <taxon>Pezizomycotina</taxon>
        <taxon>Eurotiomycetes</taxon>
        <taxon>Chaetothyriomycetidae</taxon>
        <taxon>Chaetothyriales</taxon>
        <taxon>Trichomeriaceae</taxon>
        <taxon>Knufia</taxon>
    </lineage>
</organism>
<keyword evidence="4 9" id="KW-0378">Hydrolase</keyword>